<keyword evidence="1" id="KW-0472">Membrane</keyword>
<dbReference type="AlphaFoldDB" id="A0A0G0Z303"/>
<feature type="transmembrane region" description="Helical" evidence="1">
    <location>
        <begin position="9"/>
        <end position="27"/>
    </location>
</feature>
<sequence>MKASIKDKILLILGSAFLIVLLGLLVYDVTRRGVYSSKMGLNMVIVGEESVSVLLVRPEEGMVGWINMPKNIRIKVFNSEAHYPLVSVWSYGVSEKKPYENMEKSLGQAMGVVISRTIKIDDVSTIENVLGKMFSVGLKTDLSIRDRVLIRQFMADAVKSKKVLEMTVPGSVFDSVTDPDGKEFKEFNQTMSLWTKNKFVIEPILDENADVSINNVSGIPGLGSILANQLESAGMHVIELKADAEESVEGRGCVYSTDRRYEMTEKVLREQVGCTKIAQPEFVVDKDEKMRIWIK</sequence>
<evidence type="ECO:0000256" key="1">
    <source>
        <dbReference type="SAM" id="Phobius"/>
    </source>
</evidence>
<dbReference type="Proteomes" id="UP000033854">
    <property type="component" value="Unassembled WGS sequence"/>
</dbReference>
<keyword evidence="1" id="KW-0812">Transmembrane</keyword>
<protein>
    <recommendedName>
        <fullName evidence="4">LytR/CpsA/Psr regulator C-terminal domain-containing protein</fullName>
    </recommendedName>
</protein>
<dbReference type="EMBL" id="LCDA01000002">
    <property type="protein sequence ID" value="KKS43132.1"/>
    <property type="molecule type" value="Genomic_DNA"/>
</dbReference>
<gene>
    <name evidence="2" type="ORF">UV06_C0002G0034</name>
</gene>
<keyword evidence="1" id="KW-1133">Transmembrane helix</keyword>
<evidence type="ECO:0008006" key="4">
    <source>
        <dbReference type="Google" id="ProtNLM"/>
    </source>
</evidence>
<reference evidence="2 3" key="1">
    <citation type="journal article" date="2015" name="Nature">
        <title>rRNA introns, odd ribosomes, and small enigmatic genomes across a large radiation of phyla.</title>
        <authorList>
            <person name="Brown C.T."/>
            <person name="Hug L.A."/>
            <person name="Thomas B.C."/>
            <person name="Sharon I."/>
            <person name="Castelle C.J."/>
            <person name="Singh A."/>
            <person name="Wilkins M.J."/>
            <person name="Williams K.H."/>
            <person name="Banfield J.F."/>
        </authorList>
    </citation>
    <scope>NUCLEOTIDE SEQUENCE [LARGE SCALE GENOMIC DNA]</scope>
</reference>
<comment type="caution">
    <text evidence="2">The sequence shown here is derived from an EMBL/GenBank/DDBJ whole genome shotgun (WGS) entry which is preliminary data.</text>
</comment>
<proteinExistence type="predicted"/>
<name>A0A0G0Z303_9BACT</name>
<organism evidence="2 3">
    <name type="scientific">Candidatus Collierbacteria bacterium GW2011_GWA2_42_17</name>
    <dbReference type="NCBI Taxonomy" id="1618378"/>
    <lineage>
        <taxon>Bacteria</taxon>
        <taxon>Candidatus Collieribacteriota</taxon>
    </lineage>
</organism>
<evidence type="ECO:0000313" key="2">
    <source>
        <dbReference type="EMBL" id="KKS43132.1"/>
    </source>
</evidence>
<accession>A0A0G0Z303</accession>
<evidence type="ECO:0000313" key="3">
    <source>
        <dbReference type="Proteomes" id="UP000033854"/>
    </source>
</evidence>